<sequence length="92" mass="9175">MTSSSDLSASASHAATDTDTRADTGAVARQGVQNPFQAMVAITALCAVASVSIVALAFCLTQTISASGLWAVAAMAAAPIAMGLGMAFLLQR</sequence>
<protein>
    <submittedName>
        <fullName evidence="3">Uncharacterized protein</fullName>
    </submittedName>
</protein>
<gene>
    <name evidence="3" type="ORF">K1X11_020710</name>
</gene>
<keyword evidence="2" id="KW-1133">Transmembrane helix</keyword>
<accession>A0ABZ1C771</accession>
<evidence type="ECO:0000256" key="2">
    <source>
        <dbReference type="SAM" id="Phobius"/>
    </source>
</evidence>
<proteinExistence type="predicted"/>
<dbReference type="Proteomes" id="UP000738431">
    <property type="component" value="Chromosome"/>
</dbReference>
<name>A0ABZ1C771_9BACT</name>
<reference evidence="3 4" key="1">
    <citation type="submission" date="2021-08" db="EMBL/GenBank/DDBJ databases">
        <authorList>
            <person name="Zhang D."/>
            <person name="Zhang A."/>
            <person name="Wang L."/>
        </authorList>
    </citation>
    <scope>NUCLEOTIDE SEQUENCE [LARGE SCALE GENOMIC DNA]</scope>
    <source>
        <strain evidence="3 4">WL0086</strain>
    </source>
</reference>
<evidence type="ECO:0000313" key="3">
    <source>
        <dbReference type="EMBL" id="WRQ87242.1"/>
    </source>
</evidence>
<dbReference type="RefSeq" id="WP_221029345.1">
    <property type="nucleotide sequence ID" value="NZ_CP139781.1"/>
</dbReference>
<reference evidence="3 4" key="2">
    <citation type="submission" date="2023-12" db="EMBL/GenBank/DDBJ databases">
        <title>Description of an unclassified Opitutus bacterium of Verrucomicrobiota.</title>
        <authorList>
            <person name="Zhang D.-F."/>
        </authorList>
    </citation>
    <scope>NUCLEOTIDE SEQUENCE [LARGE SCALE GENOMIC DNA]</scope>
    <source>
        <strain evidence="3 4">WL0086</strain>
    </source>
</reference>
<dbReference type="EMBL" id="CP139781">
    <property type="protein sequence ID" value="WRQ87242.1"/>
    <property type="molecule type" value="Genomic_DNA"/>
</dbReference>
<evidence type="ECO:0000256" key="1">
    <source>
        <dbReference type="SAM" id="MobiDB-lite"/>
    </source>
</evidence>
<keyword evidence="2" id="KW-0472">Membrane</keyword>
<organism evidence="3 4">
    <name type="scientific">Actomonas aquatica</name>
    <dbReference type="NCBI Taxonomy" id="2866162"/>
    <lineage>
        <taxon>Bacteria</taxon>
        <taxon>Pseudomonadati</taxon>
        <taxon>Verrucomicrobiota</taxon>
        <taxon>Opitutia</taxon>
        <taxon>Opitutales</taxon>
        <taxon>Opitutaceae</taxon>
        <taxon>Actomonas</taxon>
    </lineage>
</organism>
<feature type="region of interest" description="Disordered" evidence="1">
    <location>
        <begin position="1"/>
        <end position="26"/>
    </location>
</feature>
<feature type="transmembrane region" description="Helical" evidence="2">
    <location>
        <begin position="70"/>
        <end position="90"/>
    </location>
</feature>
<keyword evidence="2" id="KW-0812">Transmembrane</keyword>
<evidence type="ECO:0000313" key="4">
    <source>
        <dbReference type="Proteomes" id="UP000738431"/>
    </source>
</evidence>
<keyword evidence="4" id="KW-1185">Reference proteome</keyword>
<feature type="compositionally biased region" description="Low complexity" evidence="1">
    <location>
        <begin position="1"/>
        <end position="15"/>
    </location>
</feature>
<feature type="transmembrane region" description="Helical" evidence="2">
    <location>
        <begin position="38"/>
        <end position="64"/>
    </location>
</feature>